<proteinExistence type="predicted"/>
<dbReference type="RefSeq" id="WP_110380764.1">
    <property type="nucleotide sequence ID" value="NZ_CP029288.2"/>
</dbReference>
<feature type="domain" description="Transcription regulator TrmB N-terminal" evidence="1">
    <location>
        <begin position="17"/>
        <end position="88"/>
    </location>
</feature>
<dbReference type="CDD" id="cd00090">
    <property type="entry name" value="HTH_ARSR"/>
    <property type="match status" value="1"/>
</dbReference>
<keyword evidence="3" id="KW-1185">Reference proteome</keyword>
<dbReference type="InterPro" id="IPR036390">
    <property type="entry name" value="WH_DNA-bd_sf"/>
</dbReference>
<dbReference type="InterPro" id="IPR002831">
    <property type="entry name" value="Tscrpt_reg_TrmB_N"/>
</dbReference>
<reference evidence="2 3" key="1">
    <citation type="submission" date="2018-05" db="EMBL/GenBank/DDBJ databases">
        <title>Complete Genome Sequences of Extremely Thermoacidophilic, Metal-Mobilizing Type-Strain Members of the Archaeal Family Sulfolobaceae: Acidianus brierleyi DSM-1651T, Acidianus sulfidivorans DSM-18786T, Metallosphaera hakonensis DSM-7519T, and Metallosphaera prunae DSM-10039T.</title>
        <authorList>
            <person name="Counts J.A."/>
            <person name="Kelly R.M."/>
        </authorList>
    </citation>
    <scope>NUCLEOTIDE SEQUENCE [LARGE SCALE GENOMIC DNA]</scope>
    <source>
        <strain evidence="2 3">JP7</strain>
    </source>
</reference>
<evidence type="ECO:0000313" key="2">
    <source>
        <dbReference type="EMBL" id="AWR97874.1"/>
    </source>
</evidence>
<organism evidence="2 3">
    <name type="scientific">Acidianus sulfidivorans JP7</name>
    <dbReference type="NCBI Taxonomy" id="619593"/>
    <lineage>
        <taxon>Archaea</taxon>
        <taxon>Thermoproteota</taxon>
        <taxon>Thermoprotei</taxon>
        <taxon>Sulfolobales</taxon>
        <taxon>Sulfolobaceae</taxon>
        <taxon>Acidianus</taxon>
    </lineage>
</organism>
<name>A0A2U9IPH3_9CREN</name>
<dbReference type="InterPro" id="IPR036388">
    <property type="entry name" value="WH-like_DNA-bd_sf"/>
</dbReference>
<dbReference type="EMBL" id="CP029288">
    <property type="protein sequence ID" value="AWR97874.1"/>
    <property type="molecule type" value="Genomic_DNA"/>
</dbReference>
<evidence type="ECO:0000313" key="3">
    <source>
        <dbReference type="Proteomes" id="UP000248410"/>
    </source>
</evidence>
<dbReference type="Pfam" id="PF01978">
    <property type="entry name" value="TrmB"/>
    <property type="match status" value="1"/>
</dbReference>
<accession>A0A2U9IPH3</accession>
<dbReference type="Proteomes" id="UP000248410">
    <property type="component" value="Chromosome"/>
</dbReference>
<dbReference type="OrthoDB" id="39591at2157"/>
<evidence type="ECO:0000259" key="1">
    <source>
        <dbReference type="Pfam" id="PF01978"/>
    </source>
</evidence>
<dbReference type="AlphaFoldDB" id="A0A2U9IPH3"/>
<dbReference type="SUPFAM" id="SSF46785">
    <property type="entry name" value="Winged helix' DNA-binding domain"/>
    <property type="match status" value="1"/>
</dbReference>
<protein>
    <submittedName>
        <fullName evidence="2">TrmB family transcriptional regulator</fullName>
    </submittedName>
</protein>
<dbReference type="GeneID" id="36838343"/>
<dbReference type="KEGG" id="asul:DFR86_10200"/>
<dbReference type="Gene3D" id="1.10.10.10">
    <property type="entry name" value="Winged helix-like DNA-binding domain superfamily/Winged helix DNA-binding domain"/>
    <property type="match status" value="1"/>
</dbReference>
<dbReference type="InterPro" id="IPR011991">
    <property type="entry name" value="ArsR-like_HTH"/>
</dbReference>
<sequence>METSESIKNKKDSIKCCYKLSDTDVNCLLKLIEINRPLTSNELADIMGFSKTTAESSLKKLIDSGLISRIKIEEKKIGRPKFMYKVIDHIWEKISKDLRVCADRILSAAST</sequence>
<gene>
    <name evidence="2" type="ORF">DFR86_10200</name>
</gene>